<proteinExistence type="predicted"/>
<accession>A0AAJ0BVN5</accession>
<organism evidence="2 3">
    <name type="scientific">Phialemonium atrogriseum</name>
    <dbReference type="NCBI Taxonomy" id="1093897"/>
    <lineage>
        <taxon>Eukaryota</taxon>
        <taxon>Fungi</taxon>
        <taxon>Dikarya</taxon>
        <taxon>Ascomycota</taxon>
        <taxon>Pezizomycotina</taxon>
        <taxon>Sordariomycetes</taxon>
        <taxon>Sordariomycetidae</taxon>
        <taxon>Cephalothecales</taxon>
        <taxon>Cephalothecaceae</taxon>
        <taxon>Phialemonium</taxon>
    </lineage>
</organism>
<reference evidence="2" key="1">
    <citation type="submission" date="2023-06" db="EMBL/GenBank/DDBJ databases">
        <title>Genome-scale phylogeny and comparative genomics of the fungal order Sordariales.</title>
        <authorList>
            <consortium name="Lawrence Berkeley National Laboratory"/>
            <person name="Hensen N."/>
            <person name="Bonometti L."/>
            <person name="Westerberg I."/>
            <person name="Brannstrom I.O."/>
            <person name="Guillou S."/>
            <person name="Cros-Aarteil S."/>
            <person name="Calhoun S."/>
            <person name="Haridas S."/>
            <person name="Kuo A."/>
            <person name="Mondo S."/>
            <person name="Pangilinan J."/>
            <person name="Riley R."/>
            <person name="Labutti K."/>
            <person name="Andreopoulos B."/>
            <person name="Lipzen A."/>
            <person name="Chen C."/>
            <person name="Yanf M."/>
            <person name="Daum C."/>
            <person name="Ng V."/>
            <person name="Clum A."/>
            <person name="Steindorff A."/>
            <person name="Ohm R."/>
            <person name="Martin F."/>
            <person name="Silar P."/>
            <person name="Natvig D."/>
            <person name="Lalanne C."/>
            <person name="Gautier V."/>
            <person name="Ament-Velasquez S.L."/>
            <person name="Kruys A."/>
            <person name="Hutchinson M.I."/>
            <person name="Powell A.J."/>
            <person name="Barry K."/>
            <person name="Miller A.N."/>
            <person name="Grigoriev I.V."/>
            <person name="Debuchy R."/>
            <person name="Gladieux P."/>
            <person name="Thoren M.H."/>
            <person name="Johannesson H."/>
        </authorList>
    </citation>
    <scope>NUCLEOTIDE SEQUENCE</scope>
    <source>
        <strain evidence="2">8032-3</strain>
    </source>
</reference>
<protein>
    <submittedName>
        <fullName evidence="2">Uncharacterized protein</fullName>
    </submittedName>
</protein>
<dbReference type="AlphaFoldDB" id="A0AAJ0BVN5"/>
<feature type="region of interest" description="Disordered" evidence="1">
    <location>
        <begin position="912"/>
        <end position="1048"/>
    </location>
</feature>
<feature type="region of interest" description="Disordered" evidence="1">
    <location>
        <begin position="828"/>
        <end position="847"/>
    </location>
</feature>
<feature type="non-terminal residue" evidence="2">
    <location>
        <position position="1048"/>
    </location>
</feature>
<feature type="compositionally biased region" description="Low complexity" evidence="1">
    <location>
        <begin position="659"/>
        <end position="679"/>
    </location>
</feature>
<feature type="compositionally biased region" description="Polar residues" evidence="1">
    <location>
        <begin position="917"/>
        <end position="929"/>
    </location>
</feature>
<comment type="caution">
    <text evidence="2">The sequence shown here is derived from an EMBL/GenBank/DDBJ whole genome shotgun (WGS) entry which is preliminary data.</text>
</comment>
<name>A0AAJ0BVN5_9PEZI</name>
<keyword evidence="3" id="KW-1185">Reference proteome</keyword>
<gene>
    <name evidence="2" type="ORF">QBC33DRAFT_544823</name>
</gene>
<sequence>MIKVSINHSPSIAAVQAVFHTLPPCFTSGDPSRGLITTPSFLTTMTTQTQPPYPAGTLLNPPNPPPIDVEGLLVLNHLEVVKARAFLRWDLDSVLVRLGRFRGRLSPDEFFTWLSIPRHINVLEIISQIYEALDPTWFPSLQGVEKERLARIADTYSCGPLVFDHHTICFALNRAVATCESATEILCLLKSPESARRNITLPQIIGLATSYAPVYDARGMVQICTRDLSRLKEWFVVSLDDTNRPNNVVRELLNQHERDMSACRLRPGQPRESDLTCECLSQSPVDKPDTPCQIGPAFIGPPDMASLSCSQMQRSGVSGNVIDAYVYFLVVRHTAIINEQRVLVIPTPSVPYLLQEKEKCRGSRSPLVAHWLRSDPAYVLVPVGIKGSSNRWVLLLVQRRSGSIIIFDSRLQEGQHTQDPKVQEVTQAAMSLFDGDHTSSIPVKMPFNSITGSDQDSGFHLLEHIERFLVNPVAFVDQTVGQEETLIRSQQLDVADWRREVWLRLEQRRRGIEWFPNTPSKATLKTSASGPVLGHTAQGVSASDSTPACQPSQSSITQSTGQNGVAVPPTEANSQARWNASGQHTCAKCGGQSSSKWVKETNGTKYACHNCVAKYLRSKHATENAGTPKKLAALQMGLLNSIDTLLQRQNPAAAPEPYSTALSSTASVSSGDASGAVDSPQPAHNGTCEASNTHPGYQQSPSQQQGTTPMPSLTTTWSMSPSHGLPTPGATQQEQAIQAKLDQEQAVLAAIPQLGPLQTSPIYHHITPGKQGSEQGGIESDPVLLTWQDVKREWEEEPETYTQASKMAEDAGRFPVPGNAVLSHPVTQLGDRQAQDQGSDLGSRQPDDMILECTNQSIARHEQRITDLLSELSRTAHITTDQEESTGLSEIFSSILEARSKLKDMKQIKGILENNRKQGNQTGMPSGSSGRVAEKESASPQGTGYWRRRQPVHSTRDGRSATPCASIKPDPTETTSPQSRQTLSPRSQVAAHPATSLSDRTRRRGLLRVVKSEPDAQHIDAESPLRKRSQVVPQKRSHGDAKDCPIDL</sequence>
<feature type="region of interest" description="Disordered" evidence="1">
    <location>
        <begin position="650"/>
        <end position="736"/>
    </location>
</feature>
<feature type="compositionally biased region" description="Polar residues" evidence="1">
    <location>
        <begin position="682"/>
        <end position="694"/>
    </location>
</feature>
<dbReference type="GeneID" id="85311679"/>
<feature type="region of interest" description="Disordered" evidence="1">
    <location>
        <begin position="516"/>
        <end position="572"/>
    </location>
</feature>
<feature type="compositionally biased region" description="Polar residues" evidence="1">
    <location>
        <begin position="517"/>
        <end position="529"/>
    </location>
</feature>
<evidence type="ECO:0000313" key="2">
    <source>
        <dbReference type="EMBL" id="KAK1765160.1"/>
    </source>
</evidence>
<feature type="compositionally biased region" description="Basic and acidic residues" evidence="1">
    <location>
        <begin position="1037"/>
        <end position="1048"/>
    </location>
</feature>
<evidence type="ECO:0000256" key="1">
    <source>
        <dbReference type="SAM" id="MobiDB-lite"/>
    </source>
</evidence>
<feature type="compositionally biased region" description="Polar residues" evidence="1">
    <location>
        <begin position="538"/>
        <end position="563"/>
    </location>
</feature>
<dbReference type="RefSeq" id="XP_060281373.1">
    <property type="nucleotide sequence ID" value="XM_060428492.1"/>
</dbReference>
<evidence type="ECO:0000313" key="3">
    <source>
        <dbReference type="Proteomes" id="UP001244011"/>
    </source>
</evidence>
<dbReference type="SUPFAM" id="SSF54001">
    <property type="entry name" value="Cysteine proteinases"/>
    <property type="match status" value="1"/>
</dbReference>
<dbReference type="Proteomes" id="UP001244011">
    <property type="component" value="Unassembled WGS sequence"/>
</dbReference>
<feature type="compositionally biased region" description="Low complexity" evidence="1">
    <location>
        <begin position="695"/>
        <end position="708"/>
    </location>
</feature>
<dbReference type="InterPro" id="IPR038765">
    <property type="entry name" value="Papain-like_cys_pep_sf"/>
</dbReference>
<dbReference type="Gene3D" id="3.40.395.10">
    <property type="entry name" value="Adenoviral Proteinase, Chain A"/>
    <property type="match status" value="1"/>
</dbReference>
<dbReference type="EMBL" id="MU839016">
    <property type="protein sequence ID" value="KAK1765160.1"/>
    <property type="molecule type" value="Genomic_DNA"/>
</dbReference>
<feature type="compositionally biased region" description="Basic and acidic residues" evidence="1">
    <location>
        <begin position="1010"/>
        <end position="1025"/>
    </location>
</feature>
<feature type="compositionally biased region" description="Polar residues" evidence="1">
    <location>
        <begin position="972"/>
        <end position="987"/>
    </location>
</feature>
<feature type="compositionally biased region" description="Polar residues" evidence="1">
    <location>
        <begin position="709"/>
        <end position="721"/>
    </location>
</feature>